<dbReference type="Pfam" id="PF25232">
    <property type="entry name" value="DUF7848"/>
    <property type="match status" value="1"/>
</dbReference>
<protein>
    <recommendedName>
        <fullName evidence="1">DUF7848 domain-containing protein</fullName>
    </recommendedName>
</protein>
<evidence type="ECO:0000313" key="2">
    <source>
        <dbReference type="EMBL" id="MBB4949626.1"/>
    </source>
</evidence>
<evidence type="ECO:0000313" key="3">
    <source>
        <dbReference type="Proteomes" id="UP000573327"/>
    </source>
</evidence>
<comment type="caution">
    <text evidence="2">The sequence shown here is derived from an EMBL/GenBank/DDBJ whole genome shotgun (WGS) entry which is preliminary data.</text>
</comment>
<dbReference type="RefSeq" id="WP_184920098.1">
    <property type="nucleotide sequence ID" value="NZ_JACHJR010000001.1"/>
</dbReference>
<keyword evidence="3" id="KW-1185">Reference proteome</keyword>
<dbReference type="EMBL" id="JACHJR010000001">
    <property type="protein sequence ID" value="MBB4949626.1"/>
    <property type="molecule type" value="Genomic_DNA"/>
</dbReference>
<evidence type="ECO:0000259" key="1">
    <source>
        <dbReference type="Pfam" id="PF25232"/>
    </source>
</evidence>
<proteinExistence type="predicted"/>
<sequence>MGITRRYRHMNWTTTPDLEPDAPPTLHLFQCNGENEQGILCGQQSAAGEDFEAARSWSFQHLQANPDHRSYSHVLSRPWRMIPEIEPDPEPIVPLSETACG</sequence>
<dbReference type="InterPro" id="IPR057170">
    <property type="entry name" value="DUF7848"/>
</dbReference>
<dbReference type="Proteomes" id="UP000573327">
    <property type="component" value="Unassembled WGS sequence"/>
</dbReference>
<name>A0A7W7SFP6_9ACTN</name>
<gene>
    <name evidence="2" type="ORF">F4556_005161</name>
</gene>
<organism evidence="2 3">
    <name type="scientific">Kitasatospora gansuensis</name>
    <dbReference type="NCBI Taxonomy" id="258050"/>
    <lineage>
        <taxon>Bacteria</taxon>
        <taxon>Bacillati</taxon>
        <taxon>Actinomycetota</taxon>
        <taxon>Actinomycetes</taxon>
        <taxon>Kitasatosporales</taxon>
        <taxon>Streptomycetaceae</taxon>
        <taxon>Kitasatospora</taxon>
    </lineage>
</organism>
<reference evidence="2 3" key="1">
    <citation type="submission" date="2020-08" db="EMBL/GenBank/DDBJ databases">
        <title>Sequencing the genomes of 1000 actinobacteria strains.</title>
        <authorList>
            <person name="Klenk H.-P."/>
        </authorList>
    </citation>
    <scope>NUCLEOTIDE SEQUENCE [LARGE SCALE GENOMIC DNA]</scope>
    <source>
        <strain evidence="2 3">DSM 44786</strain>
    </source>
</reference>
<accession>A0A7W7SFP6</accession>
<feature type="domain" description="DUF7848" evidence="1">
    <location>
        <begin position="4"/>
        <end position="84"/>
    </location>
</feature>
<dbReference type="AlphaFoldDB" id="A0A7W7SFP6"/>